<dbReference type="RefSeq" id="WP_165236572.1">
    <property type="nucleotide sequence ID" value="NZ_JAAKZV010000043.1"/>
</dbReference>
<keyword evidence="2" id="KW-1185">Reference proteome</keyword>
<comment type="caution">
    <text evidence="1">The sequence shown here is derived from an EMBL/GenBank/DDBJ whole genome shotgun (WGS) entry which is preliminary data.</text>
</comment>
<evidence type="ECO:0000313" key="1">
    <source>
        <dbReference type="EMBL" id="NGN64781.1"/>
    </source>
</evidence>
<gene>
    <name evidence="1" type="ORF">G5C51_12825</name>
</gene>
<proteinExistence type="predicted"/>
<dbReference type="AlphaFoldDB" id="A0A6G4U0L8"/>
<accession>A0A6G4U0L8</accession>
<organism evidence="1 2">
    <name type="scientific">Streptomyces coryli</name>
    <dbReference type="NCBI Taxonomy" id="1128680"/>
    <lineage>
        <taxon>Bacteria</taxon>
        <taxon>Bacillati</taxon>
        <taxon>Actinomycetota</taxon>
        <taxon>Actinomycetes</taxon>
        <taxon>Kitasatosporales</taxon>
        <taxon>Streptomycetaceae</taxon>
        <taxon>Streptomyces</taxon>
    </lineage>
</organism>
<dbReference type="EMBL" id="JAAKZV010000043">
    <property type="protein sequence ID" value="NGN64781.1"/>
    <property type="molecule type" value="Genomic_DNA"/>
</dbReference>
<name>A0A6G4U0L8_9ACTN</name>
<evidence type="ECO:0000313" key="2">
    <source>
        <dbReference type="Proteomes" id="UP000481583"/>
    </source>
</evidence>
<dbReference type="Proteomes" id="UP000481583">
    <property type="component" value="Unassembled WGS sequence"/>
</dbReference>
<sequence>MARRGRKRRLEIEAEYIGRKTGYRWRAENGGLPPEHLPTLAWRIGEHTVMGRDPEDAEIDPEHVATVLRGLYYKTALAGSDNLTSFEDLTSEQLRGVEHDNALILFPRFV</sequence>
<reference evidence="1 2" key="1">
    <citation type="submission" date="2020-02" db="EMBL/GenBank/DDBJ databases">
        <title>Whole-genome analyses of novel actinobacteria.</title>
        <authorList>
            <person name="Sahin N."/>
        </authorList>
    </citation>
    <scope>NUCLEOTIDE SEQUENCE [LARGE SCALE GENOMIC DNA]</scope>
    <source>
        <strain evidence="1 2">A7024</strain>
    </source>
</reference>
<protein>
    <submittedName>
        <fullName evidence="1">Uncharacterized protein</fullName>
    </submittedName>
</protein>